<dbReference type="PROSITE" id="PS00138">
    <property type="entry name" value="SUBTILASE_SER"/>
    <property type="match status" value="1"/>
</dbReference>
<name>A0A8H6D7Q2_9HYPO</name>
<evidence type="ECO:0000313" key="7">
    <source>
        <dbReference type="EMBL" id="KAF5706709.1"/>
    </source>
</evidence>
<organism evidence="7 8">
    <name type="scientific">Fusarium mundagurra</name>
    <dbReference type="NCBI Taxonomy" id="1567541"/>
    <lineage>
        <taxon>Eukaryota</taxon>
        <taxon>Fungi</taxon>
        <taxon>Dikarya</taxon>
        <taxon>Ascomycota</taxon>
        <taxon>Pezizomycotina</taxon>
        <taxon>Sordariomycetes</taxon>
        <taxon>Hypocreomycetidae</taxon>
        <taxon>Hypocreales</taxon>
        <taxon>Nectriaceae</taxon>
        <taxon>Fusarium</taxon>
        <taxon>Fusarium fujikuroi species complex</taxon>
    </lineage>
</organism>
<keyword evidence="3" id="KW-0720">Serine protease</keyword>
<gene>
    <name evidence="7" type="ORF">FMUND_11445</name>
</gene>
<dbReference type="InterPro" id="IPR036852">
    <property type="entry name" value="Peptidase_S8/S53_dom_sf"/>
</dbReference>
<dbReference type="InterPro" id="IPR023828">
    <property type="entry name" value="Peptidase_S8_Ser-AS"/>
</dbReference>
<evidence type="ECO:0000313" key="8">
    <source>
        <dbReference type="Proteomes" id="UP000544331"/>
    </source>
</evidence>
<reference evidence="7 8" key="1">
    <citation type="submission" date="2020-05" db="EMBL/GenBank/DDBJ databases">
        <title>Identification and distribution of gene clusters putatively required for synthesis of sphingolipid metabolism inhibitors in phylogenetically diverse species of the filamentous fungus Fusarium.</title>
        <authorList>
            <person name="Kim H.-S."/>
            <person name="Busman M."/>
            <person name="Brown D.W."/>
            <person name="Divon H."/>
            <person name="Uhlig S."/>
            <person name="Proctor R.H."/>
        </authorList>
    </citation>
    <scope>NUCLEOTIDE SEQUENCE [LARGE SCALE GENOMIC DNA]</scope>
    <source>
        <strain evidence="7 8">NRRL 66235</strain>
    </source>
</reference>
<dbReference type="AlphaFoldDB" id="A0A8H6D7Q2"/>
<dbReference type="GO" id="GO:0004252">
    <property type="term" value="F:serine-type endopeptidase activity"/>
    <property type="evidence" value="ECO:0007669"/>
    <property type="project" value="InterPro"/>
</dbReference>
<keyword evidence="8" id="KW-1185">Reference proteome</keyword>
<evidence type="ECO:0000256" key="2">
    <source>
        <dbReference type="ARBA" id="ARBA00022801"/>
    </source>
</evidence>
<dbReference type="Gene3D" id="3.40.50.200">
    <property type="entry name" value="Peptidase S8/S53 domain"/>
    <property type="match status" value="1"/>
</dbReference>
<evidence type="ECO:0000256" key="5">
    <source>
        <dbReference type="SAM" id="Phobius"/>
    </source>
</evidence>
<dbReference type="GO" id="GO:0006508">
    <property type="term" value="P:proteolysis"/>
    <property type="evidence" value="ECO:0007669"/>
    <property type="project" value="UniProtKB-KW"/>
</dbReference>
<protein>
    <recommendedName>
        <fullName evidence="6">Peptidase S8/S53 domain-containing protein</fullName>
    </recommendedName>
</protein>
<feature type="region of interest" description="Disordered" evidence="4">
    <location>
        <begin position="1"/>
        <end position="22"/>
    </location>
</feature>
<keyword evidence="5" id="KW-0812">Transmembrane</keyword>
<dbReference type="EMBL" id="JAAOAN010000445">
    <property type="protein sequence ID" value="KAF5706709.1"/>
    <property type="molecule type" value="Genomic_DNA"/>
</dbReference>
<keyword evidence="2" id="KW-0378">Hydrolase</keyword>
<evidence type="ECO:0000256" key="3">
    <source>
        <dbReference type="ARBA" id="ARBA00022825"/>
    </source>
</evidence>
<dbReference type="SUPFAM" id="SSF52743">
    <property type="entry name" value="Subtilisin-like"/>
    <property type="match status" value="1"/>
</dbReference>
<accession>A0A8H6D7Q2</accession>
<comment type="caution">
    <text evidence="7">The sequence shown here is derived from an EMBL/GenBank/DDBJ whole genome shotgun (WGS) entry which is preliminary data.</text>
</comment>
<keyword evidence="1" id="KW-0645">Protease</keyword>
<dbReference type="CDD" id="cd00306">
    <property type="entry name" value="Peptidases_S8_S53"/>
    <property type="match status" value="1"/>
</dbReference>
<dbReference type="InterPro" id="IPR000209">
    <property type="entry name" value="Peptidase_S8/S53_dom"/>
</dbReference>
<keyword evidence="5" id="KW-1133">Transmembrane helix</keyword>
<evidence type="ECO:0000256" key="1">
    <source>
        <dbReference type="ARBA" id="ARBA00022670"/>
    </source>
</evidence>
<evidence type="ECO:0000259" key="6">
    <source>
        <dbReference type="Pfam" id="PF00082"/>
    </source>
</evidence>
<dbReference type="OrthoDB" id="5428055at2759"/>
<evidence type="ECO:0000256" key="4">
    <source>
        <dbReference type="SAM" id="MobiDB-lite"/>
    </source>
</evidence>
<feature type="domain" description="Peptidase S8/S53" evidence="6">
    <location>
        <begin position="569"/>
        <end position="663"/>
    </location>
</feature>
<sequence>MSDPEKPRNPAGAEDGIPEIPELKETLSKMREYRDDMEDRLGSYSYALHPWQDRDHGWESQLRVFHFDDGNVRSESPRLDRRNDPQQLWLDIEQALEKSPSENPPRSLILMEGMDARIAEALSVKLGIPHEFWTAHYLTETQLRLINPSGFDSTDSTYWKIKAPSQLSVIWNQMPDEFGNWCFSPYSGSCPRGSEFVLTPETTLVDTTLCISFWGKYTPDGWIALVLMDVPNGCLLPEDEPNPVIPSPYGLEKVDESQIAISESNCYVISESKSSINRHIYPHQLSLWDVAIQAYENEKIITTDDPFSATIIIRNFVFWKWEDQITANWDLNQTLWTSSLVETQKALDIKSPNLLIERSRTIAADYQKLRHSRQLLQQAAVLVRRIHEAFRCDDAHYLASQTIERLRIQISQESRRWSHLQDHMKVLDELISGNMTMYAQRAAMDEAFATRIQAYDSYMQTKAANEQAAAANRTARSSGQLAKIATVAVPCTVAASILSMNGDFAAGEPLFYVYWCVAMPLTIVLLGWVVQKDVQAWRDKLIKKAKRESGEKDVESLALVTSAAASPVGNDELVSHIDVSTYPSLFVDRTPIIVTGAVDNKRNLAPFSQGGPLVTTTAPGVAVKCAAMSGTSAYQAGEESTGTSFSTPAVAGLAAYFLSLDPLRPRLQVPGSVASNVKALIQAHHYARVSGGPKVAWNAHTLLRN</sequence>
<dbReference type="Pfam" id="PF00082">
    <property type="entry name" value="Peptidase_S8"/>
    <property type="match status" value="1"/>
</dbReference>
<keyword evidence="5" id="KW-0472">Membrane</keyword>
<proteinExistence type="predicted"/>
<feature type="transmembrane region" description="Helical" evidence="5">
    <location>
        <begin position="512"/>
        <end position="530"/>
    </location>
</feature>
<dbReference type="Proteomes" id="UP000544331">
    <property type="component" value="Unassembled WGS sequence"/>
</dbReference>